<gene>
    <name evidence="2" type="ORF">PHYPA_014085</name>
</gene>
<evidence type="ECO:0000313" key="4">
    <source>
        <dbReference type="Proteomes" id="UP000006727"/>
    </source>
</evidence>
<reference evidence="3" key="3">
    <citation type="submission" date="2020-12" db="UniProtKB">
        <authorList>
            <consortium name="EnsemblPlants"/>
        </authorList>
    </citation>
    <scope>IDENTIFICATION</scope>
</reference>
<dbReference type="EMBL" id="ABEU02000010">
    <property type="protein sequence ID" value="PNR46965.1"/>
    <property type="molecule type" value="Genomic_DNA"/>
</dbReference>
<dbReference type="Proteomes" id="UP000006727">
    <property type="component" value="Chromosome 10"/>
</dbReference>
<sequence>MSSERSGVASLLEFFCLLTYCGAVLPVLFLFYFRFSSSLRLVVTSKRPSEQQLSTSLLLRCDFVIVVEISIVNSLVLSSSLTLCRLEPQRHASLSFGFGVSEEPIAAWRRFELSGRRRWQQSTTVLEWNYFQRRCGAAMARSCCGVTGVRHEALLHGLRWCRQLSFRLSSLLNPALFFLDLCDCEEARAWVVSWLVGSHP</sequence>
<keyword evidence="1" id="KW-1133">Transmembrane helix</keyword>
<feature type="transmembrane region" description="Helical" evidence="1">
    <location>
        <begin position="12"/>
        <end position="33"/>
    </location>
</feature>
<evidence type="ECO:0000256" key="1">
    <source>
        <dbReference type="SAM" id="Phobius"/>
    </source>
</evidence>
<reference evidence="2 4" key="1">
    <citation type="journal article" date="2008" name="Science">
        <title>The Physcomitrella genome reveals evolutionary insights into the conquest of land by plants.</title>
        <authorList>
            <person name="Rensing S."/>
            <person name="Lang D."/>
            <person name="Zimmer A."/>
            <person name="Terry A."/>
            <person name="Salamov A."/>
            <person name="Shapiro H."/>
            <person name="Nishiyama T."/>
            <person name="Perroud P.-F."/>
            <person name="Lindquist E."/>
            <person name="Kamisugi Y."/>
            <person name="Tanahashi T."/>
            <person name="Sakakibara K."/>
            <person name="Fujita T."/>
            <person name="Oishi K."/>
            <person name="Shin-I T."/>
            <person name="Kuroki Y."/>
            <person name="Toyoda A."/>
            <person name="Suzuki Y."/>
            <person name="Hashimoto A."/>
            <person name="Yamaguchi K."/>
            <person name="Sugano A."/>
            <person name="Kohara Y."/>
            <person name="Fujiyama A."/>
            <person name="Anterola A."/>
            <person name="Aoki S."/>
            <person name="Ashton N."/>
            <person name="Barbazuk W.B."/>
            <person name="Barker E."/>
            <person name="Bennetzen J."/>
            <person name="Bezanilla M."/>
            <person name="Blankenship R."/>
            <person name="Cho S.H."/>
            <person name="Dutcher S."/>
            <person name="Estelle M."/>
            <person name="Fawcett J.A."/>
            <person name="Gundlach H."/>
            <person name="Hanada K."/>
            <person name="Heyl A."/>
            <person name="Hicks K.A."/>
            <person name="Hugh J."/>
            <person name="Lohr M."/>
            <person name="Mayer K."/>
            <person name="Melkozernov A."/>
            <person name="Murata T."/>
            <person name="Nelson D."/>
            <person name="Pils B."/>
            <person name="Prigge M."/>
            <person name="Reiss B."/>
            <person name="Renner T."/>
            <person name="Rombauts S."/>
            <person name="Rushton P."/>
            <person name="Sanderfoot A."/>
            <person name="Schween G."/>
            <person name="Shiu S.-H."/>
            <person name="Stueber K."/>
            <person name="Theodoulou F.L."/>
            <person name="Tu H."/>
            <person name="Van de Peer Y."/>
            <person name="Verrier P.J."/>
            <person name="Waters E."/>
            <person name="Wood A."/>
            <person name="Yang L."/>
            <person name="Cove D."/>
            <person name="Cuming A."/>
            <person name="Hasebe M."/>
            <person name="Lucas S."/>
            <person name="Mishler D.B."/>
            <person name="Reski R."/>
            <person name="Grigoriev I."/>
            <person name="Quatrano R.S."/>
            <person name="Boore J.L."/>
        </authorList>
    </citation>
    <scope>NUCLEOTIDE SEQUENCE [LARGE SCALE GENOMIC DNA]</scope>
    <source>
        <strain evidence="3 4">cv. Gransden 2004</strain>
    </source>
</reference>
<reference evidence="2 4" key="2">
    <citation type="journal article" date="2018" name="Plant J.">
        <title>The Physcomitrella patens chromosome-scale assembly reveals moss genome structure and evolution.</title>
        <authorList>
            <person name="Lang D."/>
            <person name="Ullrich K.K."/>
            <person name="Murat F."/>
            <person name="Fuchs J."/>
            <person name="Jenkins J."/>
            <person name="Haas F.B."/>
            <person name="Piednoel M."/>
            <person name="Gundlach H."/>
            <person name="Van Bel M."/>
            <person name="Meyberg R."/>
            <person name="Vives C."/>
            <person name="Morata J."/>
            <person name="Symeonidi A."/>
            <person name="Hiss M."/>
            <person name="Muchero W."/>
            <person name="Kamisugi Y."/>
            <person name="Saleh O."/>
            <person name="Blanc G."/>
            <person name="Decker E.L."/>
            <person name="van Gessel N."/>
            <person name="Grimwood J."/>
            <person name="Hayes R.D."/>
            <person name="Graham S.W."/>
            <person name="Gunter L.E."/>
            <person name="McDaniel S.F."/>
            <person name="Hoernstein S.N.W."/>
            <person name="Larsson A."/>
            <person name="Li F.W."/>
            <person name="Perroud P.F."/>
            <person name="Phillips J."/>
            <person name="Ranjan P."/>
            <person name="Rokshar D.S."/>
            <person name="Rothfels C.J."/>
            <person name="Schneider L."/>
            <person name="Shu S."/>
            <person name="Stevenson D.W."/>
            <person name="Thummler F."/>
            <person name="Tillich M."/>
            <person name="Villarreal Aguilar J.C."/>
            <person name="Widiez T."/>
            <person name="Wong G.K."/>
            <person name="Wymore A."/>
            <person name="Zhang Y."/>
            <person name="Zimmer A.D."/>
            <person name="Quatrano R.S."/>
            <person name="Mayer K.F.X."/>
            <person name="Goodstein D."/>
            <person name="Casacuberta J.M."/>
            <person name="Vandepoele K."/>
            <person name="Reski R."/>
            <person name="Cuming A.C."/>
            <person name="Tuskan G.A."/>
            <person name="Maumus F."/>
            <person name="Salse J."/>
            <person name="Schmutz J."/>
            <person name="Rensing S.A."/>
        </authorList>
    </citation>
    <scope>NUCLEOTIDE SEQUENCE [LARGE SCALE GENOMIC DNA]</scope>
    <source>
        <strain evidence="3 4">cv. Gransden 2004</strain>
    </source>
</reference>
<keyword evidence="1" id="KW-0472">Membrane</keyword>
<accession>A0A2K1JZK8</accession>
<organism evidence="2">
    <name type="scientific">Physcomitrium patens</name>
    <name type="common">Spreading-leaved earth moss</name>
    <name type="synonym">Physcomitrella patens</name>
    <dbReference type="NCBI Taxonomy" id="3218"/>
    <lineage>
        <taxon>Eukaryota</taxon>
        <taxon>Viridiplantae</taxon>
        <taxon>Streptophyta</taxon>
        <taxon>Embryophyta</taxon>
        <taxon>Bryophyta</taxon>
        <taxon>Bryophytina</taxon>
        <taxon>Bryopsida</taxon>
        <taxon>Funariidae</taxon>
        <taxon>Funariales</taxon>
        <taxon>Funariaceae</taxon>
        <taxon>Physcomitrium</taxon>
    </lineage>
</organism>
<dbReference type="AlphaFoldDB" id="A0A2K1JZK8"/>
<name>A0A2K1JZK8_PHYPA</name>
<keyword evidence="4" id="KW-1185">Reference proteome</keyword>
<proteinExistence type="predicted"/>
<dbReference type="Gramene" id="Pp3c10_18909V3.1">
    <property type="protein sequence ID" value="PAC:32900752.CDS.1"/>
    <property type="gene ID" value="Pp3c10_18909"/>
</dbReference>
<protein>
    <submittedName>
        <fullName evidence="2 3">Uncharacterized protein</fullName>
    </submittedName>
</protein>
<keyword evidence="1" id="KW-0812">Transmembrane</keyword>
<evidence type="ECO:0000313" key="3">
    <source>
        <dbReference type="EnsemblPlants" id="PAC:32900752.CDS.1"/>
    </source>
</evidence>
<dbReference type="EnsemblPlants" id="Pp3c10_18909V3.1">
    <property type="protein sequence ID" value="PAC:32900752.CDS.1"/>
    <property type="gene ID" value="Pp3c10_18909"/>
</dbReference>
<dbReference type="InParanoid" id="A0A2K1JZK8"/>
<evidence type="ECO:0000313" key="2">
    <source>
        <dbReference type="EMBL" id="PNR46965.1"/>
    </source>
</evidence>